<keyword evidence="2" id="KW-0472">Membrane</keyword>
<accession>F2Z691</accession>
<dbReference type="FunCoup" id="F2Z691">
    <property type="interactions" value="82"/>
</dbReference>
<dbReference type="InParanoid" id="F2Z691"/>
<evidence type="ECO:0000256" key="2">
    <source>
        <dbReference type="SAM" id="Phobius"/>
    </source>
</evidence>
<dbReference type="EMBL" id="CR382126">
    <property type="protein sequence ID" value="CAG98780.1"/>
    <property type="molecule type" value="Genomic_DNA"/>
</dbReference>
<dbReference type="PaxDb" id="284590-F2Z691"/>
<dbReference type="HOGENOM" id="CLU_022381_5_2_1"/>
<dbReference type="Gene3D" id="3.90.550.20">
    <property type="match status" value="1"/>
</dbReference>
<protein>
    <submittedName>
        <fullName evidence="3">KLLA0F22220p</fullName>
    </submittedName>
</protein>
<dbReference type="PANTHER" id="PTHR31834">
    <property type="entry name" value="INITIATION-SPECIFIC ALPHA-1,6-MANNOSYLTRANSFERASE"/>
    <property type="match status" value="1"/>
</dbReference>
<dbReference type="InterPro" id="IPR039367">
    <property type="entry name" value="Och1-like"/>
</dbReference>
<dbReference type="InterPro" id="IPR007577">
    <property type="entry name" value="GlycoTrfase_DXD_sugar-bd_CS"/>
</dbReference>
<keyword evidence="2" id="KW-1133">Transmembrane helix</keyword>
<keyword evidence="4" id="KW-1185">Reference proteome</keyword>
<dbReference type="GO" id="GO:0000009">
    <property type="term" value="F:alpha-1,6-mannosyltransferase activity"/>
    <property type="evidence" value="ECO:0007669"/>
    <property type="project" value="InterPro"/>
</dbReference>
<dbReference type="PANTHER" id="PTHR31834:SF1">
    <property type="entry name" value="INITIATION-SPECIFIC ALPHA-1,6-MANNOSYLTRANSFERASE"/>
    <property type="match status" value="1"/>
</dbReference>
<keyword evidence="2" id="KW-0812">Transmembrane</keyword>
<feature type="transmembrane region" description="Helical" evidence="2">
    <location>
        <begin position="12"/>
        <end position="30"/>
    </location>
</feature>
<dbReference type="Proteomes" id="UP000000598">
    <property type="component" value="Chromosome F"/>
</dbReference>
<dbReference type="InterPro" id="IPR029044">
    <property type="entry name" value="Nucleotide-diphossugar_trans"/>
</dbReference>
<evidence type="ECO:0000313" key="3">
    <source>
        <dbReference type="EMBL" id="CAG98780.1"/>
    </source>
</evidence>
<dbReference type="eggNOG" id="ENOG502QW2I">
    <property type="taxonomic scope" value="Eukaryota"/>
</dbReference>
<dbReference type="GO" id="GO:0006487">
    <property type="term" value="P:protein N-linked glycosylation"/>
    <property type="evidence" value="ECO:0007669"/>
    <property type="project" value="TreeGrafter"/>
</dbReference>
<reference evidence="3 4" key="1">
    <citation type="journal article" date="2004" name="Nature">
        <title>Genome evolution in yeasts.</title>
        <authorList>
            <consortium name="Genolevures"/>
            <person name="Dujon B."/>
            <person name="Sherman D."/>
            <person name="Fischer G."/>
            <person name="Durrens P."/>
            <person name="Casaregola S."/>
            <person name="Lafontaine I."/>
            <person name="de Montigny J."/>
            <person name="Marck C."/>
            <person name="Neuveglise C."/>
            <person name="Talla E."/>
            <person name="Goffard N."/>
            <person name="Frangeul L."/>
            <person name="Aigle M."/>
            <person name="Anthouard V."/>
            <person name="Babour A."/>
            <person name="Barbe V."/>
            <person name="Barnay S."/>
            <person name="Blanchin S."/>
            <person name="Beckerich J.M."/>
            <person name="Beyne E."/>
            <person name="Bleykasten C."/>
            <person name="Boisrame A."/>
            <person name="Boyer J."/>
            <person name="Cattolico L."/>
            <person name="Confanioleri F."/>
            <person name="de Daruvar A."/>
            <person name="Despons L."/>
            <person name="Fabre E."/>
            <person name="Fairhead C."/>
            <person name="Ferry-Dumazet H."/>
            <person name="Groppi A."/>
            <person name="Hantraye F."/>
            <person name="Hennequin C."/>
            <person name="Jauniaux N."/>
            <person name="Joyet P."/>
            <person name="Kachouri R."/>
            <person name="Kerrest A."/>
            <person name="Koszul R."/>
            <person name="Lemaire M."/>
            <person name="Lesur I."/>
            <person name="Ma L."/>
            <person name="Muller H."/>
            <person name="Nicaud J.M."/>
            <person name="Nikolski M."/>
            <person name="Oztas S."/>
            <person name="Ozier-Kalogeropoulos O."/>
            <person name="Pellenz S."/>
            <person name="Potier S."/>
            <person name="Richard G.F."/>
            <person name="Straub M.L."/>
            <person name="Suleau A."/>
            <person name="Swennene D."/>
            <person name="Tekaia F."/>
            <person name="Wesolowski-Louvel M."/>
            <person name="Westhof E."/>
            <person name="Wirth B."/>
            <person name="Zeniou-Meyer M."/>
            <person name="Zivanovic I."/>
            <person name="Bolotin-Fukuhara M."/>
            <person name="Thierry A."/>
            <person name="Bouchier C."/>
            <person name="Caudron B."/>
            <person name="Scarpelli C."/>
            <person name="Gaillardin C."/>
            <person name="Weissenbach J."/>
            <person name="Wincker P."/>
            <person name="Souciet J.L."/>
        </authorList>
    </citation>
    <scope>NUCLEOTIDE SEQUENCE [LARGE SCALE GENOMIC DNA]</scope>
    <source>
        <strain evidence="4">ATCC 8585 / CBS 2359 / DSM 70799 / NBRC 1267 / NRRL Y-1140 / WM37</strain>
    </source>
</reference>
<proteinExistence type="inferred from homology"/>
<dbReference type="OMA" id="DWADWYS"/>
<dbReference type="CAZy" id="GT32">
    <property type="family name" value="Glycosyltransferase Family 32"/>
</dbReference>
<evidence type="ECO:0000256" key="1">
    <source>
        <dbReference type="ARBA" id="ARBA00009003"/>
    </source>
</evidence>
<dbReference type="SUPFAM" id="SSF53448">
    <property type="entry name" value="Nucleotide-diphospho-sugar transferases"/>
    <property type="match status" value="1"/>
</dbReference>
<dbReference type="STRING" id="284590.F2Z691"/>
<dbReference type="GO" id="GO:0000136">
    <property type="term" value="C:mannan polymerase complex"/>
    <property type="evidence" value="ECO:0007669"/>
    <property type="project" value="TreeGrafter"/>
</dbReference>
<evidence type="ECO:0000313" key="4">
    <source>
        <dbReference type="Proteomes" id="UP000000598"/>
    </source>
</evidence>
<comment type="similarity">
    <text evidence="1">Belongs to the glycosyltransferase 32 family.</text>
</comment>
<sequence length="453" mass="52083">MGLPKISRRTRYIIVIVLILYLLFSVQWNTAKVNHHFYNSIGTVLPSTARVDHLNLKNLDLAGTSNNGDHLMDLRVQLASQFPYDSRVPIPKKVWQTWKIDPSSKSQVSSISKCQNDWKHFSASEEPPYQYQLITDDQMIPLLEQLYGGVPQVIKAFESLPLPILKADFFRYLILYARGGIYSDMDTFPLKPLSSWPSTSQSYFSSLKNPQRYRNSLDNLETLEASEPGFVIGIEADPDRSDWAEWYARRIQFCQWTIQSKSGHPLLRELITNITATTLESVANVKSSIPLDDAEVLKDIADDYNVNMRDKKKFNKNYKHQQKKTAKNTDGTDIMNWTGPGIFSDVIFQYLNNVIQKNDDILIFNDNLNVINKHGSKHDTTMRFYKDIVKNLQNDKPSLFWGFFSLMTEPILVDDIMVLPITSFSPGIRTMGAKEDNDEMAFVKHIFEGSWKD</sequence>
<organism evidence="3 4">
    <name type="scientific">Kluyveromyces lactis (strain ATCC 8585 / CBS 2359 / DSM 70799 / NBRC 1267 / NRRL Y-1140 / WM37)</name>
    <name type="common">Yeast</name>
    <name type="synonym">Candida sphaerica</name>
    <dbReference type="NCBI Taxonomy" id="284590"/>
    <lineage>
        <taxon>Eukaryota</taxon>
        <taxon>Fungi</taxon>
        <taxon>Dikarya</taxon>
        <taxon>Ascomycota</taxon>
        <taxon>Saccharomycotina</taxon>
        <taxon>Saccharomycetes</taxon>
        <taxon>Saccharomycetales</taxon>
        <taxon>Saccharomycetaceae</taxon>
        <taxon>Kluyveromyces</taxon>
    </lineage>
</organism>
<dbReference type="AlphaFoldDB" id="F2Z691"/>
<gene>
    <name evidence="3" type="ORF">KLLA0_F22220g</name>
</gene>
<dbReference type="Pfam" id="PF04488">
    <property type="entry name" value="Gly_transf_sug"/>
    <property type="match status" value="1"/>
</dbReference>
<name>F2Z691_KLULA</name>
<dbReference type="KEGG" id="kla:KLLA0_F22220g"/>